<evidence type="ECO:0000313" key="2">
    <source>
        <dbReference type="Proteomes" id="UP000240509"/>
    </source>
</evidence>
<evidence type="ECO:0008006" key="3">
    <source>
        <dbReference type="Google" id="ProtNLM"/>
    </source>
</evidence>
<dbReference type="AlphaFoldDB" id="A0A2T4U6V5"/>
<dbReference type="EMBL" id="PZJJ01000010">
    <property type="protein sequence ID" value="PTL39121.1"/>
    <property type="molecule type" value="Genomic_DNA"/>
</dbReference>
<gene>
    <name evidence="1" type="ORF">C6Y45_08050</name>
</gene>
<proteinExistence type="predicted"/>
<dbReference type="Proteomes" id="UP000240509">
    <property type="component" value="Unassembled WGS sequence"/>
</dbReference>
<evidence type="ECO:0000313" key="1">
    <source>
        <dbReference type="EMBL" id="PTL39121.1"/>
    </source>
</evidence>
<sequence>MNIEDLPNFKINHTGRISREFLRLGINEFTQAVHFIGNLPYGRNSRRREYELVLTEKRGTCSTKHALLAHLCMEQKVEDIKLYTGIYEMDDNNTPGVGRILQKHGLKAVPEAHCYLKYKDRRYDFTSLDENGEPINTFLKEEQITPPQIGSYKVNFHRSYIRVWLNENKLNQTFSAGTLWEIREECINELSQER</sequence>
<protein>
    <recommendedName>
        <fullName evidence="3">Transglutaminase-like domain-containing protein</fullName>
    </recommendedName>
</protein>
<comment type="caution">
    <text evidence="1">The sequence shown here is derived from an EMBL/GenBank/DDBJ whole genome shotgun (WGS) entry which is preliminary data.</text>
</comment>
<dbReference type="RefSeq" id="WP_107584722.1">
    <property type="nucleotide sequence ID" value="NZ_PZJJ01000010.1"/>
</dbReference>
<name>A0A2T4U6V5_9BACI</name>
<organism evidence="1 2">
    <name type="scientific">Alkalicoccus saliphilus</name>
    <dbReference type="NCBI Taxonomy" id="200989"/>
    <lineage>
        <taxon>Bacteria</taxon>
        <taxon>Bacillati</taxon>
        <taxon>Bacillota</taxon>
        <taxon>Bacilli</taxon>
        <taxon>Bacillales</taxon>
        <taxon>Bacillaceae</taxon>
        <taxon>Alkalicoccus</taxon>
    </lineage>
</organism>
<dbReference type="OrthoDB" id="5649947at2"/>
<keyword evidence="2" id="KW-1185">Reference proteome</keyword>
<reference evidence="1 2" key="1">
    <citation type="submission" date="2018-03" db="EMBL/GenBank/DDBJ databases">
        <title>Alkalicoccus saliphilus sp. nov., isolated from a mineral pool.</title>
        <authorList>
            <person name="Zhao B."/>
        </authorList>
    </citation>
    <scope>NUCLEOTIDE SEQUENCE [LARGE SCALE GENOMIC DNA]</scope>
    <source>
        <strain evidence="1 2">6AG</strain>
    </source>
</reference>
<accession>A0A2T4U6V5</accession>